<keyword evidence="2" id="KW-1185">Reference proteome</keyword>
<accession>A0A6N0HSY2</accession>
<dbReference type="RefSeq" id="WP_174672743.1">
    <property type="nucleotide sequence ID" value="NZ_CP054491.1"/>
</dbReference>
<dbReference type="SUPFAM" id="SSF55826">
    <property type="entry name" value="YbaK/ProRS associated domain"/>
    <property type="match status" value="1"/>
</dbReference>
<dbReference type="AlphaFoldDB" id="A0A6N0HSY2"/>
<protein>
    <submittedName>
        <fullName evidence="1">Cys-tRNA(Pro) deacylase</fullName>
    </submittedName>
</protein>
<name>A0A6N0HSY2_9GAMM</name>
<organism evidence="1 2">
    <name type="scientific">Candidatus Reidiella endopervernicosa</name>
    <dbReference type="NCBI Taxonomy" id="2738883"/>
    <lineage>
        <taxon>Bacteria</taxon>
        <taxon>Pseudomonadati</taxon>
        <taxon>Pseudomonadota</taxon>
        <taxon>Gammaproteobacteria</taxon>
        <taxon>Candidatus Reidiella</taxon>
    </lineage>
</organism>
<evidence type="ECO:0000313" key="2">
    <source>
        <dbReference type="Proteomes" id="UP000509658"/>
    </source>
</evidence>
<proteinExistence type="predicted"/>
<dbReference type="GO" id="GO:0002161">
    <property type="term" value="F:aminoacyl-tRNA deacylase activity"/>
    <property type="evidence" value="ECO:0007669"/>
    <property type="project" value="InterPro"/>
</dbReference>
<dbReference type="InterPro" id="IPR036754">
    <property type="entry name" value="YbaK/aa-tRNA-synt-asso_dom_sf"/>
</dbReference>
<reference evidence="1 2" key="1">
    <citation type="submission" date="2020-05" db="EMBL/GenBank/DDBJ databases">
        <title>Horizontal transmission and recombination maintain forever young bacterial symbiont genomes.</title>
        <authorList>
            <person name="Russell S.L."/>
            <person name="Pepper-Tunick E."/>
            <person name="Svedberg J."/>
            <person name="Byrne A."/>
            <person name="Ruelas Castillo J."/>
            <person name="Vollmers C."/>
            <person name="Beinart R.A."/>
            <person name="Corbett-Detig R."/>
        </authorList>
    </citation>
    <scope>NUCLEOTIDE SEQUENCE [LARGE SCALE GENOMIC DNA]</scope>
    <source>
        <strain evidence="1">Santa_Monica_outfall</strain>
    </source>
</reference>
<dbReference type="Gene3D" id="3.90.960.10">
    <property type="entry name" value="YbaK/aminoacyl-tRNA synthetase-associated domain"/>
    <property type="match status" value="1"/>
</dbReference>
<dbReference type="KEGG" id="rev:HUE57_03800"/>
<gene>
    <name evidence="1" type="ORF">HUE57_03800</name>
</gene>
<sequence length="125" mass="13699">MTPAINIAKDAKNAFTIHEYQHDPKHESFGLEAAEKLGVDQQRVFKTLVVKLDNCDLAIGVLPVSTLLSWGVAIFARVCFGHPSPSKQQKLNATVYACGAPTVLRTLRNHLFAALHNFLTDSTPT</sequence>
<dbReference type="Proteomes" id="UP000509658">
    <property type="component" value="Chromosome"/>
</dbReference>
<dbReference type="EMBL" id="CP054491">
    <property type="protein sequence ID" value="QKQ25518.1"/>
    <property type="molecule type" value="Genomic_DNA"/>
</dbReference>
<evidence type="ECO:0000313" key="1">
    <source>
        <dbReference type="EMBL" id="QKQ25518.1"/>
    </source>
</evidence>